<evidence type="ECO:0000313" key="3">
    <source>
        <dbReference type="EMBL" id="HDK38427.1"/>
    </source>
</evidence>
<comment type="caution">
    <text evidence="3">The sequence shown here is derived from an EMBL/GenBank/DDBJ whole genome shotgun (WGS) entry which is preliminary data.</text>
</comment>
<protein>
    <submittedName>
        <fullName evidence="3">Molecular chaperone HtpG</fullName>
    </submittedName>
</protein>
<keyword evidence="2" id="KW-0143">Chaperone</keyword>
<name>A0A831JSD2_9GAMM</name>
<dbReference type="InterPro" id="IPR037196">
    <property type="entry name" value="HSP90_C"/>
</dbReference>
<reference evidence="3" key="1">
    <citation type="journal article" date="2020" name="mSystems">
        <title>Genome- and Community-Level Interaction Insights into Carbon Utilization and Element Cycling Functions of Hydrothermarchaeota in Hydrothermal Sediment.</title>
        <authorList>
            <person name="Zhou Z."/>
            <person name="Liu Y."/>
            <person name="Xu W."/>
            <person name="Pan J."/>
            <person name="Luo Z.H."/>
            <person name="Li M."/>
        </authorList>
    </citation>
    <scope>NUCLEOTIDE SEQUENCE [LARGE SCALE GENOMIC DNA]</scope>
    <source>
        <strain evidence="3">HyVt-26</strain>
    </source>
</reference>
<evidence type="ECO:0000256" key="2">
    <source>
        <dbReference type="ARBA" id="ARBA00023186"/>
    </source>
</evidence>
<dbReference type="InterPro" id="IPR001404">
    <property type="entry name" value="Hsp90_fam"/>
</dbReference>
<dbReference type="Gene3D" id="1.20.120.790">
    <property type="entry name" value="Heat shock protein 90, C-terminal domain"/>
    <property type="match status" value="1"/>
</dbReference>
<dbReference type="PANTHER" id="PTHR11528">
    <property type="entry name" value="HEAT SHOCK PROTEIN 90 FAMILY MEMBER"/>
    <property type="match status" value="1"/>
</dbReference>
<dbReference type="SUPFAM" id="SSF110942">
    <property type="entry name" value="HSP90 C-terminal domain"/>
    <property type="match status" value="1"/>
</dbReference>
<dbReference type="EMBL" id="DRCV01000235">
    <property type="protein sequence ID" value="HDK38427.1"/>
    <property type="molecule type" value="Genomic_DNA"/>
</dbReference>
<dbReference type="GO" id="GO:0016887">
    <property type="term" value="F:ATP hydrolysis activity"/>
    <property type="evidence" value="ECO:0007669"/>
    <property type="project" value="InterPro"/>
</dbReference>
<dbReference type="GO" id="GO:0140662">
    <property type="term" value="F:ATP-dependent protein folding chaperone"/>
    <property type="evidence" value="ECO:0007669"/>
    <property type="project" value="InterPro"/>
</dbReference>
<dbReference type="GO" id="GO:0051082">
    <property type="term" value="F:unfolded protein binding"/>
    <property type="evidence" value="ECO:0007669"/>
    <property type="project" value="InterPro"/>
</dbReference>
<evidence type="ECO:0000256" key="1">
    <source>
        <dbReference type="ARBA" id="ARBA00008239"/>
    </source>
</evidence>
<feature type="non-terminal residue" evidence="3">
    <location>
        <position position="1"/>
    </location>
</feature>
<organism evidence="3">
    <name type="scientific">Thiolapillus brandeum</name>
    <dbReference type="NCBI Taxonomy" id="1076588"/>
    <lineage>
        <taxon>Bacteria</taxon>
        <taxon>Pseudomonadati</taxon>
        <taxon>Pseudomonadota</taxon>
        <taxon>Gammaproteobacteria</taxon>
        <taxon>Chromatiales</taxon>
        <taxon>Sedimenticolaceae</taxon>
        <taxon>Thiolapillus</taxon>
    </lineage>
</organism>
<comment type="similarity">
    <text evidence="1">Belongs to the heat shock protein 90 family.</text>
</comment>
<proteinExistence type="inferred from homology"/>
<dbReference type="GO" id="GO:0005524">
    <property type="term" value="F:ATP binding"/>
    <property type="evidence" value="ECO:0007669"/>
    <property type="project" value="InterPro"/>
</dbReference>
<dbReference type="AlphaFoldDB" id="A0A831JSD2"/>
<dbReference type="Gene3D" id="3.40.50.11260">
    <property type="match status" value="1"/>
</dbReference>
<gene>
    <name evidence="3" type="ORF">ENG92_05370</name>
</gene>
<dbReference type="Pfam" id="PF00183">
    <property type="entry name" value="HSP90"/>
    <property type="match status" value="1"/>
</dbReference>
<dbReference type="Proteomes" id="UP000885822">
    <property type="component" value="Unassembled WGS sequence"/>
</dbReference>
<accession>A0A831JSD2</accession>
<sequence length="173" mass="19841">LLLTDRVDEWLMSHLTEYKEKTFQSVTKGQLDLGELEGEEDKEQHEKAEKEHKKLLKGIKKTLGEKVKEVRVSSRLVDSPACLVVDDYDMSQNLARVLKQLGQDAPMPTPIMELNVEHPLVERLEQEKDKTRYSELANLLYDQALLAEGGQLEDPAGFVHRLNRLMLDMSVDK</sequence>